<keyword evidence="3" id="KW-1185">Reference proteome</keyword>
<reference evidence="3" key="1">
    <citation type="journal article" date="2019" name="Int. J. Syst. Evol. Microbiol.">
        <title>The Global Catalogue of Microorganisms (GCM) 10K type strain sequencing project: providing services to taxonomists for standard genome sequencing and annotation.</title>
        <authorList>
            <consortium name="The Broad Institute Genomics Platform"/>
            <consortium name="The Broad Institute Genome Sequencing Center for Infectious Disease"/>
            <person name="Wu L."/>
            <person name="Ma J."/>
        </authorList>
    </citation>
    <scope>NUCLEOTIDE SEQUENCE [LARGE SCALE GENOMIC DNA]</scope>
    <source>
        <strain evidence="3">CGMCC 1.12851</strain>
    </source>
</reference>
<keyword evidence="1" id="KW-1133">Transmembrane helix</keyword>
<dbReference type="EMBL" id="BMGD01000002">
    <property type="protein sequence ID" value="GGB56407.1"/>
    <property type="molecule type" value="Genomic_DNA"/>
</dbReference>
<evidence type="ECO:0000313" key="3">
    <source>
        <dbReference type="Proteomes" id="UP000614261"/>
    </source>
</evidence>
<evidence type="ECO:0000256" key="1">
    <source>
        <dbReference type="SAM" id="Phobius"/>
    </source>
</evidence>
<gene>
    <name evidence="2" type="ORF">GCM10010833_08890</name>
</gene>
<name>A0ABQ1J021_9SPHN</name>
<proteinExistence type="predicted"/>
<protein>
    <submittedName>
        <fullName evidence="2">Uncharacterized protein</fullName>
    </submittedName>
</protein>
<evidence type="ECO:0000313" key="2">
    <source>
        <dbReference type="EMBL" id="GGB56407.1"/>
    </source>
</evidence>
<dbReference type="Proteomes" id="UP000614261">
    <property type="component" value="Unassembled WGS sequence"/>
</dbReference>
<accession>A0ABQ1J021</accession>
<keyword evidence="1" id="KW-0472">Membrane</keyword>
<comment type="caution">
    <text evidence="2">The sequence shown here is derived from an EMBL/GenBank/DDBJ whole genome shotgun (WGS) entry which is preliminary data.</text>
</comment>
<keyword evidence="1" id="KW-0812">Transmembrane</keyword>
<feature type="transmembrane region" description="Helical" evidence="1">
    <location>
        <begin position="34"/>
        <end position="54"/>
    </location>
</feature>
<sequence length="91" mass="9010">MAVLLTGSAIVSQPPGSTTISAMAKGVALPGMGVGAAGSAVLWLSVNLAPRLALMECVRLARGASGEYGAQASTGAIPFVVRPIAFVLSRA</sequence>
<organism evidence="2 3">
    <name type="scientific">Blastomonas aquatica</name>
    <dbReference type="NCBI Taxonomy" id="1510276"/>
    <lineage>
        <taxon>Bacteria</taxon>
        <taxon>Pseudomonadati</taxon>
        <taxon>Pseudomonadota</taxon>
        <taxon>Alphaproteobacteria</taxon>
        <taxon>Sphingomonadales</taxon>
        <taxon>Sphingomonadaceae</taxon>
        <taxon>Blastomonas</taxon>
    </lineage>
</organism>